<evidence type="ECO:0000313" key="1">
    <source>
        <dbReference type="EMBL" id="KXN65491.1"/>
    </source>
</evidence>
<evidence type="ECO:0000313" key="2">
    <source>
        <dbReference type="Proteomes" id="UP000070444"/>
    </source>
</evidence>
<organism evidence="1 2">
    <name type="scientific">Conidiobolus coronatus (strain ATCC 28846 / CBS 209.66 / NRRL 28638)</name>
    <name type="common">Delacroixia coronata</name>
    <dbReference type="NCBI Taxonomy" id="796925"/>
    <lineage>
        <taxon>Eukaryota</taxon>
        <taxon>Fungi</taxon>
        <taxon>Fungi incertae sedis</taxon>
        <taxon>Zoopagomycota</taxon>
        <taxon>Entomophthoromycotina</taxon>
        <taxon>Entomophthoromycetes</taxon>
        <taxon>Entomophthorales</taxon>
        <taxon>Ancylistaceae</taxon>
        <taxon>Conidiobolus</taxon>
    </lineage>
</organism>
<protein>
    <recommendedName>
        <fullName evidence="3">F-box domain-containing protein</fullName>
    </recommendedName>
</protein>
<proteinExistence type="predicted"/>
<keyword evidence="2" id="KW-1185">Reference proteome</keyword>
<reference evidence="1 2" key="1">
    <citation type="journal article" date="2015" name="Genome Biol. Evol.">
        <title>Phylogenomic analyses indicate that early fungi evolved digesting cell walls of algal ancestors of land plants.</title>
        <authorList>
            <person name="Chang Y."/>
            <person name="Wang S."/>
            <person name="Sekimoto S."/>
            <person name="Aerts A.L."/>
            <person name="Choi C."/>
            <person name="Clum A."/>
            <person name="LaButti K.M."/>
            <person name="Lindquist E.A."/>
            <person name="Yee Ngan C."/>
            <person name="Ohm R.A."/>
            <person name="Salamov A.A."/>
            <person name="Grigoriev I.V."/>
            <person name="Spatafora J.W."/>
            <person name="Berbee M.L."/>
        </authorList>
    </citation>
    <scope>NUCLEOTIDE SEQUENCE [LARGE SCALE GENOMIC DNA]</scope>
    <source>
        <strain evidence="1 2">NRRL 28638</strain>
    </source>
</reference>
<dbReference type="Proteomes" id="UP000070444">
    <property type="component" value="Unassembled WGS sequence"/>
</dbReference>
<dbReference type="EMBL" id="KQ964870">
    <property type="protein sequence ID" value="KXN65491.1"/>
    <property type="molecule type" value="Genomic_DNA"/>
</dbReference>
<sequence length="181" mass="20968">TNTEHHLIAISTPPPTLESIEELRFYNVSDEIYYILEDISLLSINLNSLYFILSEMPFDFTLVTINNILNNIIPNSPNLKLLCISFLAELYDPIDFSNLNGVEKLIIETNTTNLINIDFAECESLNEVVFNYEDTEYDDCDVNFEDIIDEFDQLEGWEFEFSLGTIRGVRNSKLINIKYLE</sequence>
<accession>A0A137NRW4</accession>
<gene>
    <name evidence="1" type="ORF">CONCODRAFT_169366</name>
</gene>
<feature type="non-terminal residue" evidence="1">
    <location>
        <position position="1"/>
    </location>
</feature>
<evidence type="ECO:0008006" key="3">
    <source>
        <dbReference type="Google" id="ProtNLM"/>
    </source>
</evidence>
<dbReference type="AlphaFoldDB" id="A0A137NRW4"/>
<name>A0A137NRW4_CONC2</name>